<dbReference type="GO" id="GO:0003700">
    <property type="term" value="F:DNA-binding transcription factor activity"/>
    <property type="evidence" value="ECO:0007669"/>
    <property type="project" value="InterPro"/>
</dbReference>
<dbReference type="PANTHER" id="PTHR30363">
    <property type="entry name" value="HTH-TYPE TRANSCRIPTIONAL REGULATOR SRLR-RELATED"/>
    <property type="match status" value="1"/>
</dbReference>
<dbReference type="InterPro" id="IPR036390">
    <property type="entry name" value="WH_DNA-bd_sf"/>
</dbReference>
<evidence type="ECO:0000256" key="1">
    <source>
        <dbReference type="ARBA" id="ARBA00023015"/>
    </source>
</evidence>
<dbReference type="RefSeq" id="WP_266340819.1">
    <property type="nucleotide sequence ID" value="NZ_JAPKNK010000012.1"/>
</dbReference>
<name>A0A9X3E628_9HYPH</name>
<dbReference type="EMBL" id="JAPKNK010000012">
    <property type="protein sequence ID" value="MCX5571861.1"/>
    <property type="molecule type" value="Genomic_DNA"/>
</dbReference>
<dbReference type="AlphaFoldDB" id="A0A9X3E628"/>
<dbReference type="SMART" id="SM01134">
    <property type="entry name" value="DeoRC"/>
    <property type="match status" value="1"/>
</dbReference>
<evidence type="ECO:0000256" key="2">
    <source>
        <dbReference type="ARBA" id="ARBA00023125"/>
    </source>
</evidence>
<evidence type="ECO:0000313" key="5">
    <source>
        <dbReference type="EMBL" id="MCX5571861.1"/>
    </source>
</evidence>
<dbReference type="Proteomes" id="UP001144805">
    <property type="component" value="Unassembled WGS sequence"/>
</dbReference>
<dbReference type="Gene3D" id="3.40.50.1360">
    <property type="match status" value="1"/>
</dbReference>
<dbReference type="InterPro" id="IPR050313">
    <property type="entry name" value="Carb_Metab_HTH_regulators"/>
</dbReference>
<comment type="caution">
    <text evidence="5">The sequence shown here is derived from an EMBL/GenBank/DDBJ whole genome shotgun (WGS) entry which is preliminary data.</text>
</comment>
<dbReference type="GO" id="GO:0003677">
    <property type="term" value="F:DNA binding"/>
    <property type="evidence" value="ECO:0007669"/>
    <property type="project" value="UniProtKB-KW"/>
</dbReference>
<dbReference type="PROSITE" id="PS51000">
    <property type="entry name" value="HTH_DEOR_2"/>
    <property type="match status" value="1"/>
</dbReference>
<evidence type="ECO:0000313" key="6">
    <source>
        <dbReference type="Proteomes" id="UP001144805"/>
    </source>
</evidence>
<organism evidence="5 6">
    <name type="scientific">Kaistia nematophila</name>
    <dbReference type="NCBI Taxonomy" id="2994654"/>
    <lineage>
        <taxon>Bacteria</taxon>
        <taxon>Pseudomonadati</taxon>
        <taxon>Pseudomonadota</taxon>
        <taxon>Alphaproteobacteria</taxon>
        <taxon>Hyphomicrobiales</taxon>
        <taxon>Kaistiaceae</taxon>
        <taxon>Kaistia</taxon>
    </lineage>
</organism>
<keyword evidence="3" id="KW-0804">Transcription</keyword>
<dbReference type="InterPro" id="IPR001034">
    <property type="entry name" value="DeoR_HTH"/>
</dbReference>
<dbReference type="InterPro" id="IPR014036">
    <property type="entry name" value="DeoR-like_C"/>
</dbReference>
<feature type="domain" description="HTH deoR-type" evidence="4">
    <location>
        <begin position="3"/>
        <end position="58"/>
    </location>
</feature>
<dbReference type="PROSITE" id="PS00894">
    <property type="entry name" value="HTH_DEOR_1"/>
    <property type="match status" value="1"/>
</dbReference>
<dbReference type="InterPro" id="IPR018356">
    <property type="entry name" value="Tscrpt_reg_HTH_DeoR_CS"/>
</dbReference>
<dbReference type="SMART" id="SM00420">
    <property type="entry name" value="HTH_DEOR"/>
    <property type="match status" value="1"/>
</dbReference>
<dbReference type="Pfam" id="PF00455">
    <property type="entry name" value="DeoRC"/>
    <property type="match status" value="1"/>
</dbReference>
<evidence type="ECO:0000259" key="4">
    <source>
        <dbReference type="PROSITE" id="PS51000"/>
    </source>
</evidence>
<accession>A0A9X3E628</accession>
<dbReference type="SUPFAM" id="SSF100950">
    <property type="entry name" value="NagB/RpiA/CoA transferase-like"/>
    <property type="match status" value="1"/>
</dbReference>
<gene>
    <name evidence="5" type="ORF">OSH07_21860</name>
</gene>
<keyword evidence="1" id="KW-0805">Transcription regulation</keyword>
<dbReference type="PANTHER" id="PTHR30363:SF55">
    <property type="entry name" value="HTH-TYPE TRANSCRIPTIONAL REGULATOR ULAR"/>
    <property type="match status" value="1"/>
</dbReference>
<reference evidence="5" key="1">
    <citation type="submission" date="2022-11" db="EMBL/GenBank/DDBJ databases">
        <title>Biodiversity and phylogenetic relationships of bacteria.</title>
        <authorList>
            <person name="Machado R.A.R."/>
            <person name="Bhat A."/>
            <person name="Loulou A."/>
            <person name="Kallel S."/>
        </authorList>
    </citation>
    <scope>NUCLEOTIDE SEQUENCE</scope>
    <source>
        <strain evidence="5">K-TC2</strain>
    </source>
</reference>
<keyword evidence="6" id="KW-1185">Reference proteome</keyword>
<dbReference type="InterPro" id="IPR037171">
    <property type="entry name" value="NagB/RpiA_transferase-like"/>
</dbReference>
<proteinExistence type="predicted"/>
<evidence type="ECO:0000256" key="3">
    <source>
        <dbReference type="ARBA" id="ARBA00023163"/>
    </source>
</evidence>
<dbReference type="SUPFAM" id="SSF46785">
    <property type="entry name" value="Winged helix' DNA-binding domain"/>
    <property type="match status" value="1"/>
</dbReference>
<protein>
    <submittedName>
        <fullName evidence="5">DeoR/GlpR family DNA-binding transcription regulator</fullName>
    </submittedName>
</protein>
<dbReference type="Pfam" id="PF08220">
    <property type="entry name" value="HTH_DeoR"/>
    <property type="match status" value="1"/>
</dbReference>
<sequence>MHEIERHRIILGEVAERPVVTVAQLVSLTGASEATIRRDITALNDIGQLRKVRGGAERLHGENGIGSLMTPAFEETRLQNLAAKRAIARAAANLVEDGESIIVNGGTTTYCLGPYLADRKLRVLTNSLDLALYLIANGDCQVVLPGGDVHREQRMVVSPYTSDTVIEHFYAGKYFLGAHAIRRQGLIEGDPVLIKAEQKMLKQAEQVIALVDGSKFQPRGSLILCPLTQLDRVITDTSAPQEACDMLRDAGVIVDVVEVPPES</sequence>
<keyword evidence="2 5" id="KW-0238">DNA-binding</keyword>